<evidence type="ECO:0000313" key="8">
    <source>
        <dbReference type="Proteomes" id="UP000830198"/>
    </source>
</evidence>
<dbReference type="InterPro" id="IPR003382">
    <property type="entry name" value="Flavoprotein"/>
</dbReference>
<feature type="binding site" evidence="3">
    <location>
        <position position="320"/>
    </location>
    <ligand>
        <name>CTP</name>
        <dbReference type="ChEBI" id="CHEBI:37563"/>
    </ligand>
</feature>
<comment type="caution">
    <text evidence="3">Lacks conserved residue(s) required for the propagation of feature annotation.</text>
</comment>
<dbReference type="PANTHER" id="PTHR14359">
    <property type="entry name" value="HOMO-OLIGOMERIC FLAVIN CONTAINING CYS DECARBOXYLASE FAMILY"/>
    <property type="match status" value="1"/>
</dbReference>
<dbReference type="Proteomes" id="UP000830198">
    <property type="component" value="Chromosome"/>
</dbReference>
<evidence type="ECO:0000256" key="1">
    <source>
        <dbReference type="ARBA" id="ARBA00022793"/>
    </source>
</evidence>
<dbReference type="SUPFAM" id="SSF102645">
    <property type="entry name" value="CoaB-like"/>
    <property type="match status" value="1"/>
</dbReference>
<sequence length="449" mass="47803">MLQGKKILLGVSGSIAAYKAATLVRLLVKEGADVKVVMTPSACDFITPLTLATLSKHEVPVTISDNQSWNNHVMLGRWADVMLIAPASANTLSKMANGACDNLLMATYLSATCPVLFAPAMDEDMWHHPATRNNISKLLSFGHQQIPVEKGELASGLFGEGRMAEPENIVKYLDAHFSAGHTQHKPEVTPGGAGLTGQPEPAAQPGAGQSAQHIDQQAFVFAGLPLKGKKALVTAGPTQEPLDPVRYISNHSSGKMGIAIADALAAAGAEVTLVLGPTGLSAVNPAINTIRVVTAEDMFNSSAAHFTQADVIVMAAAVADYRPKHVADIKMKKGEGDALTLELEKTKDILRTLGATRTDKQVLVGFSLETNNEREYALKKLREKHLDLVVMNSLNDKGAGFNHDTNKVTLFDKKGDARDLPLKSKLEVAQDIVAAIVDIVHLNSAPLVV</sequence>
<dbReference type="Pfam" id="PF04127">
    <property type="entry name" value="DFP"/>
    <property type="match status" value="1"/>
</dbReference>
<keyword evidence="3" id="KW-0511">Multifunctional enzyme</keyword>
<dbReference type="EMBL" id="CP095855">
    <property type="protein sequence ID" value="UPK69301.1"/>
    <property type="molecule type" value="Genomic_DNA"/>
</dbReference>
<organism evidence="7 8">
    <name type="scientific">Chitinophaga filiformis</name>
    <name type="common">Myxococcus filiformis</name>
    <name type="synonym">Flexibacter filiformis</name>
    <dbReference type="NCBI Taxonomy" id="104663"/>
    <lineage>
        <taxon>Bacteria</taxon>
        <taxon>Pseudomonadati</taxon>
        <taxon>Bacteroidota</taxon>
        <taxon>Chitinophagia</taxon>
        <taxon>Chitinophagales</taxon>
        <taxon>Chitinophagaceae</taxon>
        <taxon>Chitinophaga</taxon>
    </lineage>
</organism>
<dbReference type="Gene3D" id="3.40.50.1950">
    <property type="entry name" value="Flavin prenyltransferase-like"/>
    <property type="match status" value="1"/>
</dbReference>
<keyword evidence="3" id="KW-0436">Ligase</keyword>
<gene>
    <name evidence="3" type="primary">coaBC</name>
    <name evidence="7" type="ORF">MYF79_30540</name>
</gene>
<dbReference type="EC" id="6.3.2.5" evidence="3"/>
<dbReference type="EC" id="4.1.1.36" evidence="3"/>
<feature type="binding site" evidence="3">
    <location>
        <position position="330"/>
    </location>
    <ligand>
        <name>CTP</name>
        <dbReference type="ChEBI" id="CHEBI:37563"/>
    </ligand>
</feature>
<feature type="binding site" evidence="3">
    <location>
        <position position="366"/>
    </location>
    <ligand>
        <name>CTP</name>
        <dbReference type="ChEBI" id="CHEBI:37563"/>
    </ligand>
</feature>
<comment type="catalytic activity">
    <reaction evidence="3">
        <text>N-[(R)-4-phosphopantothenoyl]-L-cysteine + H(+) = (R)-4'-phosphopantetheine + CO2</text>
        <dbReference type="Rhea" id="RHEA:16793"/>
        <dbReference type="ChEBI" id="CHEBI:15378"/>
        <dbReference type="ChEBI" id="CHEBI:16526"/>
        <dbReference type="ChEBI" id="CHEBI:59458"/>
        <dbReference type="ChEBI" id="CHEBI:61723"/>
        <dbReference type="EC" id="4.1.1.36"/>
    </reaction>
</comment>
<feature type="region of interest" description="Phosphopantothenate--cysteine ligase" evidence="3">
    <location>
        <begin position="231"/>
        <end position="449"/>
    </location>
</feature>
<feature type="domain" description="Flavoprotein" evidence="5">
    <location>
        <begin position="5"/>
        <end position="173"/>
    </location>
</feature>
<keyword evidence="3" id="KW-0288">FMN</keyword>
<feature type="compositionally biased region" description="Low complexity" evidence="4">
    <location>
        <begin position="197"/>
        <end position="208"/>
    </location>
</feature>
<reference evidence="7 8" key="1">
    <citation type="submission" date="2022-04" db="EMBL/GenBank/DDBJ databases">
        <title>The arsenic-methylating capacity of Chitinophaga filiformis YT5 during chitin decomposition.</title>
        <authorList>
            <person name="Chen G."/>
            <person name="Liang Y."/>
        </authorList>
    </citation>
    <scope>NUCLEOTIDE SEQUENCE [LARGE SCALE GENOMIC DNA]</scope>
    <source>
        <strain evidence="7 8">YT5</strain>
    </source>
</reference>
<comment type="similarity">
    <text evidence="3">In the N-terminal section; belongs to the HFCD (homo-oligomeric flavin containing Cys decarboxylase) superfamily.</text>
</comment>
<feature type="binding site" evidence="3">
    <location>
        <position position="384"/>
    </location>
    <ligand>
        <name>CTP</name>
        <dbReference type="ChEBI" id="CHEBI:37563"/>
    </ligand>
</feature>
<comment type="cofactor">
    <cofactor evidence="3">
        <name>FMN</name>
        <dbReference type="ChEBI" id="CHEBI:58210"/>
    </cofactor>
    <text evidence="3">Binds 1 FMN per subunit.</text>
</comment>
<keyword evidence="3" id="KW-0285">Flavoprotein</keyword>
<feature type="domain" description="DNA/pantothenate metabolism flavoprotein C-terminal" evidence="6">
    <location>
        <begin position="226"/>
        <end position="438"/>
    </location>
</feature>
<protein>
    <recommendedName>
        <fullName evidence="3">Coenzyme A biosynthesis bifunctional protein CoaBC</fullName>
    </recommendedName>
    <alternativeName>
        <fullName evidence="3">DNA/pantothenate metabolism flavoprotein</fullName>
    </alternativeName>
    <alternativeName>
        <fullName evidence="3">Phosphopantothenoylcysteine synthetase/decarboxylase</fullName>
        <shortName evidence="3">PPCS-PPCDC</shortName>
    </alternativeName>
    <domain>
        <recommendedName>
            <fullName evidence="3">Phosphopantothenoylcysteine decarboxylase</fullName>
            <shortName evidence="3">PPC decarboxylase</shortName>
            <shortName evidence="3">PPC-DC</shortName>
            <ecNumber evidence="3">4.1.1.36</ecNumber>
        </recommendedName>
        <alternativeName>
            <fullName evidence="3">CoaC</fullName>
        </alternativeName>
    </domain>
    <domain>
        <recommendedName>
            <fullName evidence="3">Phosphopantothenate--cysteine ligase</fullName>
            <ecNumber evidence="3">6.3.2.5</ecNumber>
        </recommendedName>
        <alternativeName>
            <fullName evidence="3">CoaB</fullName>
        </alternativeName>
        <alternativeName>
            <fullName evidence="3">Phosphopantothenoylcysteine synthetase</fullName>
            <shortName evidence="3">PPC synthetase</shortName>
            <shortName evidence="3">PPC-S</shortName>
        </alternativeName>
    </domain>
</protein>
<dbReference type="SUPFAM" id="SSF52507">
    <property type="entry name" value="Homo-oligomeric flavin-containing Cys decarboxylases, HFCD"/>
    <property type="match status" value="1"/>
</dbReference>
<dbReference type="InterPro" id="IPR005252">
    <property type="entry name" value="CoaBC"/>
</dbReference>
<keyword evidence="2 3" id="KW-0456">Lyase</keyword>
<evidence type="ECO:0000256" key="4">
    <source>
        <dbReference type="SAM" id="MobiDB-lite"/>
    </source>
</evidence>
<comment type="pathway">
    <text evidence="3">Cofactor biosynthesis; coenzyme A biosynthesis; CoA from (R)-pantothenate: step 3/5.</text>
</comment>
<feature type="region of interest" description="Phosphopantothenoylcysteine decarboxylase" evidence="3">
    <location>
        <begin position="1"/>
        <end position="230"/>
    </location>
</feature>
<name>A0ABY4I3H9_CHIFI</name>
<dbReference type="Gene3D" id="3.40.50.10300">
    <property type="entry name" value="CoaB-like"/>
    <property type="match status" value="1"/>
</dbReference>
<evidence type="ECO:0000313" key="7">
    <source>
        <dbReference type="EMBL" id="UPK69301.1"/>
    </source>
</evidence>
<dbReference type="RefSeq" id="WP_247811620.1">
    <property type="nucleotide sequence ID" value="NZ_CP095855.1"/>
</dbReference>
<dbReference type="PANTHER" id="PTHR14359:SF6">
    <property type="entry name" value="PHOSPHOPANTOTHENOYLCYSTEINE DECARBOXYLASE"/>
    <property type="match status" value="1"/>
</dbReference>
<keyword evidence="3" id="KW-0479">Metal-binding</keyword>
<comment type="catalytic activity">
    <reaction evidence="3">
        <text>(R)-4'-phosphopantothenate + L-cysteine + CTP = N-[(R)-4-phosphopantothenoyl]-L-cysteine + CMP + diphosphate + H(+)</text>
        <dbReference type="Rhea" id="RHEA:19397"/>
        <dbReference type="ChEBI" id="CHEBI:10986"/>
        <dbReference type="ChEBI" id="CHEBI:15378"/>
        <dbReference type="ChEBI" id="CHEBI:33019"/>
        <dbReference type="ChEBI" id="CHEBI:35235"/>
        <dbReference type="ChEBI" id="CHEBI:37563"/>
        <dbReference type="ChEBI" id="CHEBI:59458"/>
        <dbReference type="ChEBI" id="CHEBI:60377"/>
        <dbReference type="EC" id="6.3.2.5"/>
    </reaction>
</comment>
<keyword evidence="1 3" id="KW-0210">Decarboxylase</keyword>
<feature type="binding site" evidence="3">
    <location>
        <position position="380"/>
    </location>
    <ligand>
        <name>CTP</name>
        <dbReference type="ChEBI" id="CHEBI:37563"/>
    </ligand>
</feature>
<proteinExistence type="inferred from homology"/>
<dbReference type="HAMAP" id="MF_02225">
    <property type="entry name" value="CoaBC"/>
    <property type="match status" value="1"/>
</dbReference>
<feature type="region of interest" description="Disordered" evidence="4">
    <location>
        <begin position="182"/>
        <end position="208"/>
    </location>
</feature>
<dbReference type="InterPro" id="IPR007085">
    <property type="entry name" value="DNA/pantothenate-metab_flavo_C"/>
</dbReference>
<evidence type="ECO:0000259" key="5">
    <source>
        <dbReference type="Pfam" id="PF02441"/>
    </source>
</evidence>
<comment type="similarity">
    <text evidence="3">In the C-terminal section; belongs to the PPC synthetase family.</text>
</comment>
<comment type="function">
    <text evidence="3">Catalyzes two sequential steps in the biosynthesis of coenzyme A. In the first step cysteine is conjugated to 4'-phosphopantothenate to form 4-phosphopantothenoylcysteine. In the second step the latter compound is decarboxylated to form 4'-phosphopantotheine.</text>
</comment>
<comment type="pathway">
    <text evidence="3">Cofactor biosynthesis; coenzyme A biosynthesis; CoA from (R)-pantothenate: step 2/5.</text>
</comment>
<evidence type="ECO:0000256" key="2">
    <source>
        <dbReference type="ARBA" id="ARBA00023239"/>
    </source>
</evidence>
<dbReference type="InterPro" id="IPR035929">
    <property type="entry name" value="CoaB-like_sf"/>
</dbReference>
<keyword evidence="3" id="KW-0460">Magnesium</keyword>
<evidence type="ECO:0000256" key="3">
    <source>
        <dbReference type="HAMAP-Rule" id="MF_02225"/>
    </source>
</evidence>
<evidence type="ECO:0000259" key="6">
    <source>
        <dbReference type="Pfam" id="PF04127"/>
    </source>
</evidence>
<dbReference type="Pfam" id="PF02441">
    <property type="entry name" value="Flavoprotein"/>
    <property type="match status" value="1"/>
</dbReference>
<dbReference type="InterPro" id="IPR036551">
    <property type="entry name" value="Flavin_trans-like"/>
</dbReference>
<comment type="cofactor">
    <cofactor evidence="3">
        <name>Mg(2+)</name>
        <dbReference type="ChEBI" id="CHEBI:18420"/>
    </cofactor>
</comment>
<keyword evidence="8" id="KW-1185">Reference proteome</keyword>
<accession>A0ABY4I3H9</accession>